<dbReference type="RefSeq" id="WP_146322505.1">
    <property type="nucleotide sequence ID" value="NZ_CP042305.1"/>
</dbReference>
<reference evidence="2 3" key="1">
    <citation type="submission" date="2019-07" db="EMBL/GenBank/DDBJ databases">
        <title>Full genome sequence of Humibacter sp. WJ7-1.</title>
        <authorList>
            <person name="Im W.-T."/>
        </authorList>
    </citation>
    <scope>NUCLEOTIDE SEQUENCE [LARGE SCALE GENOMIC DNA]</scope>
    <source>
        <strain evidence="2 3">WJ7-1</strain>
    </source>
</reference>
<gene>
    <name evidence="2" type="ORF">FPZ11_18670</name>
</gene>
<keyword evidence="1" id="KW-0472">Membrane</keyword>
<feature type="transmembrane region" description="Helical" evidence="1">
    <location>
        <begin position="106"/>
        <end position="124"/>
    </location>
</feature>
<accession>A0A5B8M8K8</accession>
<evidence type="ECO:0000313" key="2">
    <source>
        <dbReference type="EMBL" id="QDZ16501.1"/>
    </source>
</evidence>
<keyword evidence="1" id="KW-1133">Transmembrane helix</keyword>
<feature type="transmembrane region" description="Helical" evidence="1">
    <location>
        <begin position="81"/>
        <end position="100"/>
    </location>
</feature>
<dbReference type="Proteomes" id="UP000320216">
    <property type="component" value="Chromosome"/>
</dbReference>
<feature type="transmembrane region" description="Helical" evidence="1">
    <location>
        <begin position="12"/>
        <end position="37"/>
    </location>
</feature>
<dbReference type="AlphaFoldDB" id="A0A5B8M8K8"/>
<dbReference type="OrthoDB" id="3697516at2"/>
<organism evidence="2 3">
    <name type="scientific">Humibacter ginsenosidimutans</name>
    <dbReference type="NCBI Taxonomy" id="2599293"/>
    <lineage>
        <taxon>Bacteria</taxon>
        <taxon>Bacillati</taxon>
        <taxon>Actinomycetota</taxon>
        <taxon>Actinomycetes</taxon>
        <taxon>Micrococcales</taxon>
        <taxon>Microbacteriaceae</taxon>
        <taxon>Humibacter</taxon>
    </lineage>
</organism>
<protein>
    <recommendedName>
        <fullName evidence="4">Integral membrane protein</fullName>
    </recommendedName>
</protein>
<evidence type="ECO:0000256" key="1">
    <source>
        <dbReference type="SAM" id="Phobius"/>
    </source>
</evidence>
<dbReference type="KEGG" id="huw:FPZ11_18670"/>
<dbReference type="EMBL" id="CP042305">
    <property type="protein sequence ID" value="QDZ16501.1"/>
    <property type="molecule type" value="Genomic_DNA"/>
</dbReference>
<proteinExistence type="predicted"/>
<feature type="transmembrane region" description="Helical" evidence="1">
    <location>
        <begin position="49"/>
        <end position="69"/>
    </location>
</feature>
<name>A0A5B8M8K8_9MICO</name>
<sequence>MSSSRTITPGYLTALRVVVTLLAAATLAAAVAAGLLISGAAGMAVHSATAYTTWSLAVLYVIVALLAWWRGGGSRRPAALALGYLVGVSLQVVFGLAHLAALHVPWGVALFAAIALQLGWVWRLKAQSPAVPASEGLRTREASAAVGR</sequence>
<evidence type="ECO:0008006" key="4">
    <source>
        <dbReference type="Google" id="ProtNLM"/>
    </source>
</evidence>
<keyword evidence="1" id="KW-0812">Transmembrane</keyword>
<keyword evidence="3" id="KW-1185">Reference proteome</keyword>
<evidence type="ECO:0000313" key="3">
    <source>
        <dbReference type="Proteomes" id="UP000320216"/>
    </source>
</evidence>